<gene>
    <name evidence="1" type="ORF">CN611_14810</name>
</gene>
<name>A0A2B5XSZ8_9BACI</name>
<accession>A0A2B5XSZ8</accession>
<proteinExistence type="predicted"/>
<dbReference type="RefSeq" id="WP_098102661.1">
    <property type="nucleotide sequence ID" value="NZ_NUDL01000042.1"/>
</dbReference>
<evidence type="ECO:0000313" key="2">
    <source>
        <dbReference type="Proteomes" id="UP000220621"/>
    </source>
</evidence>
<protein>
    <submittedName>
        <fullName evidence="1">Uncharacterized protein</fullName>
    </submittedName>
</protein>
<dbReference type="Proteomes" id="UP000220621">
    <property type="component" value="Unassembled WGS sequence"/>
</dbReference>
<dbReference type="AlphaFoldDB" id="A0A2B5XSZ8"/>
<sequence length="65" mass="7444">MNEQNGKLSDIEFEMILDDFKNQLPLQIKYHGELAKLYKARFDALIKEGFTQDQALDIVAARGIS</sequence>
<evidence type="ECO:0000313" key="1">
    <source>
        <dbReference type="EMBL" id="PEM55374.1"/>
    </source>
</evidence>
<organism evidence="1 2">
    <name type="scientific">Bacillus wiedmannii</name>
    <dbReference type="NCBI Taxonomy" id="1890302"/>
    <lineage>
        <taxon>Bacteria</taxon>
        <taxon>Bacillati</taxon>
        <taxon>Bacillota</taxon>
        <taxon>Bacilli</taxon>
        <taxon>Bacillales</taxon>
        <taxon>Bacillaceae</taxon>
        <taxon>Bacillus</taxon>
        <taxon>Bacillus cereus group</taxon>
    </lineage>
</organism>
<comment type="caution">
    <text evidence="1">The sequence shown here is derived from an EMBL/GenBank/DDBJ whole genome shotgun (WGS) entry which is preliminary data.</text>
</comment>
<reference evidence="1 2" key="1">
    <citation type="submission" date="2017-09" db="EMBL/GenBank/DDBJ databases">
        <title>Large-scale bioinformatics analysis of Bacillus genomes uncovers conserved roles of natural products in bacterial physiology.</title>
        <authorList>
            <consortium name="Agbiome Team Llc"/>
            <person name="Bleich R.M."/>
            <person name="Grubbs K.J."/>
            <person name="Santa Maria K.C."/>
            <person name="Allen S.E."/>
            <person name="Farag S."/>
            <person name="Shank E.A."/>
            <person name="Bowers A."/>
        </authorList>
    </citation>
    <scope>NUCLEOTIDE SEQUENCE [LARGE SCALE GENOMIC DNA]</scope>
    <source>
        <strain evidence="1 2">AFS010764</strain>
    </source>
</reference>
<dbReference type="EMBL" id="NUDL01000042">
    <property type="protein sequence ID" value="PEM55374.1"/>
    <property type="molecule type" value="Genomic_DNA"/>
</dbReference>